<protein>
    <submittedName>
        <fullName evidence="2">Death-on-curing protein</fullName>
    </submittedName>
</protein>
<dbReference type="InterPro" id="IPR003812">
    <property type="entry name" value="Fido"/>
</dbReference>
<dbReference type="NCBIfam" id="TIGR01550">
    <property type="entry name" value="DOC_P1"/>
    <property type="match status" value="1"/>
</dbReference>
<dbReference type="PROSITE" id="PS51459">
    <property type="entry name" value="FIDO"/>
    <property type="match status" value="1"/>
</dbReference>
<dbReference type="Gene3D" id="1.20.120.1870">
    <property type="entry name" value="Fic/DOC protein, Fido domain"/>
    <property type="match status" value="1"/>
</dbReference>
<evidence type="ECO:0000313" key="3">
    <source>
        <dbReference type="Proteomes" id="UP000636010"/>
    </source>
</evidence>
<dbReference type="InterPro" id="IPR006440">
    <property type="entry name" value="Doc"/>
</dbReference>
<dbReference type="SUPFAM" id="SSF140931">
    <property type="entry name" value="Fic-like"/>
    <property type="match status" value="1"/>
</dbReference>
<dbReference type="RefSeq" id="WP_188461491.1">
    <property type="nucleotide sequence ID" value="NZ_BAABHU010000003.1"/>
</dbReference>
<keyword evidence="3" id="KW-1185">Reference proteome</keyword>
<dbReference type="PANTHER" id="PTHR39426:SF1">
    <property type="entry name" value="HOMOLOGY TO DEATH-ON-CURING PROTEIN OF PHAGE P1"/>
    <property type="match status" value="1"/>
</dbReference>
<dbReference type="InterPro" id="IPR053737">
    <property type="entry name" value="Type_II_TA_Toxin"/>
</dbReference>
<proteinExistence type="predicted"/>
<dbReference type="InterPro" id="IPR036597">
    <property type="entry name" value="Fido-like_dom_sf"/>
</dbReference>
<comment type="caution">
    <text evidence="2">The sequence shown here is derived from an EMBL/GenBank/DDBJ whole genome shotgun (WGS) entry which is preliminary data.</text>
</comment>
<dbReference type="EMBL" id="BMEC01000003">
    <property type="protein sequence ID" value="GGC29082.1"/>
    <property type="molecule type" value="Genomic_DNA"/>
</dbReference>
<evidence type="ECO:0000313" key="2">
    <source>
        <dbReference type="EMBL" id="GGC29082.1"/>
    </source>
</evidence>
<evidence type="ECO:0000259" key="1">
    <source>
        <dbReference type="PROSITE" id="PS51459"/>
    </source>
</evidence>
<name>A0ABQ1LU79_9BACT</name>
<sequence>MILEEEVLKIHSILIERFGGSDGIRDRGMLDSALKRPYQTFDGKELYPGIIDKAASILESIVKNHPFIDGNKRTGYVLARLLLMSEDQDIQASQDQKYKLVISISTGEIDFEQIKEWLLKYSI</sequence>
<dbReference type="PANTHER" id="PTHR39426">
    <property type="entry name" value="HOMOLOGY TO DEATH-ON-CURING PROTEIN OF PHAGE P1"/>
    <property type="match status" value="1"/>
</dbReference>
<organism evidence="2 3">
    <name type="scientific">Marivirga lumbricoides</name>
    <dbReference type="NCBI Taxonomy" id="1046115"/>
    <lineage>
        <taxon>Bacteria</taxon>
        <taxon>Pseudomonadati</taxon>
        <taxon>Bacteroidota</taxon>
        <taxon>Cytophagia</taxon>
        <taxon>Cytophagales</taxon>
        <taxon>Marivirgaceae</taxon>
        <taxon>Marivirga</taxon>
    </lineage>
</organism>
<feature type="domain" description="Fido" evidence="1">
    <location>
        <begin position="2"/>
        <end position="120"/>
    </location>
</feature>
<accession>A0ABQ1LU79</accession>
<dbReference type="Pfam" id="PF02661">
    <property type="entry name" value="Fic"/>
    <property type="match status" value="1"/>
</dbReference>
<reference evidence="3" key="1">
    <citation type="journal article" date="2019" name="Int. J. Syst. Evol. Microbiol.">
        <title>The Global Catalogue of Microorganisms (GCM) 10K type strain sequencing project: providing services to taxonomists for standard genome sequencing and annotation.</title>
        <authorList>
            <consortium name="The Broad Institute Genomics Platform"/>
            <consortium name="The Broad Institute Genome Sequencing Center for Infectious Disease"/>
            <person name="Wu L."/>
            <person name="Ma J."/>
        </authorList>
    </citation>
    <scope>NUCLEOTIDE SEQUENCE [LARGE SCALE GENOMIC DNA]</scope>
    <source>
        <strain evidence="3">CGMCC 1.10832</strain>
    </source>
</reference>
<dbReference type="PIRSF" id="PIRSF018297">
    <property type="entry name" value="Doc"/>
    <property type="match status" value="1"/>
</dbReference>
<dbReference type="Proteomes" id="UP000636010">
    <property type="component" value="Unassembled WGS sequence"/>
</dbReference>
<gene>
    <name evidence="2" type="ORF">GCM10011506_13100</name>
</gene>